<sequence length="358" mass="41616">MVVHLLLAGYKSAYTKKFLEFLAENFPKNEHVVVAFGRNCSQRINKTNTDIKVLCVDSLRKLPTYFRLVKQARLIIAHSLFFTRGLMLLFTKPSVLRKTIWILWGGDLYNYWVKEHHNPKEKIIEFVKSVVIKKIKGVGCLVKEDYEFLKTKYATSARYFYVFYPNPVDFSLLDSVRNMASLSSSSKKKCLIGNSATETNKHLEILQALSKLKEEDFEIICPLSYGDKRYAEKIIEMGQRIFGTRFVPLTQFLSPDEYAKILASVDAAIFNHNRQQGLGNILALLYLGKKVYTRSDIPTWGFFQRLGITVYDTKEFLQKPDNSIFDFDERIGRRNSEIIAREFSEERCVEVWRNLFSN</sequence>
<gene>
    <name evidence="6" type="ordered locus">Ferpe_1102</name>
</gene>
<dbReference type="RefSeq" id="WP_014451646.1">
    <property type="nucleotide sequence ID" value="NC_017095.1"/>
</dbReference>
<evidence type="ECO:0000313" key="6">
    <source>
        <dbReference type="EMBL" id="AFG35206.1"/>
    </source>
</evidence>
<organism evidence="6 7">
    <name type="scientific">Fervidobacterium pennivorans (strain DSM 9078 / Ven5)</name>
    <dbReference type="NCBI Taxonomy" id="771875"/>
    <lineage>
        <taxon>Bacteria</taxon>
        <taxon>Thermotogati</taxon>
        <taxon>Thermotogota</taxon>
        <taxon>Thermotogae</taxon>
        <taxon>Thermotogales</taxon>
        <taxon>Fervidobacteriaceae</taxon>
        <taxon>Fervidobacterium</taxon>
    </lineage>
</organism>
<accession>H9UCG3</accession>
<evidence type="ECO:0000313" key="7">
    <source>
        <dbReference type="Proteomes" id="UP000007384"/>
    </source>
</evidence>
<dbReference type="PATRIC" id="fig|771875.3.peg.1125"/>
<dbReference type="STRING" id="771875.Ferpe_1102"/>
<evidence type="ECO:0000256" key="2">
    <source>
        <dbReference type="ARBA" id="ARBA00022519"/>
    </source>
</evidence>
<dbReference type="HOGENOM" id="CLU_061161_0_0_0"/>
<dbReference type="AlphaFoldDB" id="H9UCG3"/>
<evidence type="ECO:0000256" key="1">
    <source>
        <dbReference type="ARBA" id="ARBA00022475"/>
    </source>
</evidence>
<name>H9UCG3_FERPD</name>
<evidence type="ECO:0000256" key="5">
    <source>
        <dbReference type="ARBA" id="ARBA00023136"/>
    </source>
</evidence>
<dbReference type="OrthoDB" id="1083028at2"/>
<dbReference type="GO" id="GO:0008417">
    <property type="term" value="F:fucosyltransferase activity"/>
    <property type="evidence" value="ECO:0007669"/>
    <property type="project" value="InterPro"/>
</dbReference>
<dbReference type="EMBL" id="CP003260">
    <property type="protein sequence ID" value="AFG35206.1"/>
    <property type="molecule type" value="Genomic_DNA"/>
</dbReference>
<keyword evidence="7" id="KW-1185">Reference proteome</keyword>
<keyword evidence="2" id="KW-0997">Cell inner membrane</keyword>
<keyword evidence="3" id="KW-0328">Glycosyltransferase</keyword>
<dbReference type="KEGG" id="fpe:Ferpe_1102"/>
<proteinExistence type="predicted"/>
<evidence type="ECO:0000256" key="4">
    <source>
        <dbReference type="ARBA" id="ARBA00022679"/>
    </source>
</evidence>
<keyword evidence="1" id="KW-1003">Cell membrane</keyword>
<keyword evidence="4" id="KW-0808">Transferase</keyword>
<evidence type="ECO:0000256" key="3">
    <source>
        <dbReference type="ARBA" id="ARBA00022676"/>
    </source>
</evidence>
<dbReference type="GO" id="GO:0009246">
    <property type="term" value="P:enterobacterial common antigen biosynthetic process"/>
    <property type="evidence" value="ECO:0007669"/>
    <property type="project" value="InterPro"/>
</dbReference>
<reference evidence="6" key="1">
    <citation type="submission" date="2012-03" db="EMBL/GenBank/DDBJ databases">
        <title>Complete sequence of Fervidobacterium pennivorans DSM 9078.</title>
        <authorList>
            <consortium name="US DOE Joint Genome Institute"/>
            <person name="Lucas S."/>
            <person name="Han J."/>
            <person name="Lapidus A."/>
            <person name="Cheng J.-F."/>
            <person name="Goodwin L."/>
            <person name="Pitluck S."/>
            <person name="Peters L."/>
            <person name="Ovchinnikova G."/>
            <person name="Lu M."/>
            <person name="Detter J.C."/>
            <person name="Han C."/>
            <person name="Tapia R."/>
            <person name="Land M."/>
            <person name="Hauser L."/>
            <person name="Kyrpides N."/>
            <person name="Ivanova N."/>
            <person name="Pagani I."/>
            <person name="Noll K.M."/>
            <person name="Woyke T."/>
        </authorList>
    </citation>
    <scope>NUCLEOTIDE SEQUENCE</scope>
    <source>
        <strain evidence="6">DSM 9078</strain>
    </source>
</reference>
<dbReference type="eggNOG" id="COG0554">
    <property type="taxonomic scope" value="Bacteria"/>
</dbReference>
<dbReference type="Proteomes" id="UP000007384">
    <property type="component" value="Chromosome"/>
</dbReference>
<dbReference type="Pfam" id="PF07429">
    <property type="entry name" value="Glyco_transf_56"/>
    <property type="match status" value="1"/>
</dbReference>
<protein>
    <submittedName>
        <fullName evidence="6">4-alpha-L-fucosyltransferase (Fuc4NAc transferase)</fullName>
    </submittedName>
</protein>
<dbReference type="InterPro" id="IPR009993">
    <property type="entry name" value="WecF"/>
</dbReference>
<keyword evidence="5" id="KW-0472">Membrane</keyword>